<dbReference type="PROSITE" id="PS00122">
    <property type="entry name" value="CARBOXYLESTERASE_B_1"/>
    <property type="match status" value="1"/>
</dbReference>
<organism evidence="7 8">
    <name type="scientific">Nesidiocoris tenuis</name>
    <dbReference type="NCBI Taxonomy" id="355587"/>
    <lineage>
        <taxon>Eukaryota</taxon>
        <taxon>Metazoa</taxon>
        <taxon>Ecdysozoa</taxon>
        <taxon>Arthropoda</taxon>
        <taxon>Hexapoda</taxon>
        <taxon>Insecta</taxon>
        <taxon>Pterygota</taxon>
        <taxon>Neoptera</taxon>
        <taxon>Paraneoptera</taxon>
        <taxon>Hemiptera</taxon>
        <taxon>Heteroptera</taxon>
        <taxon>Panheteroptera</taxon>
        <taxon>Cimicomorpha</taxon>
        <taxon>Miridae</taxon>
        <taxon>Dicyphina</taxon>
        <taxon>Nesidiocoris</taxon>
    </lineage>
</organism>
<feature type="chain" id="PRO_5026372692" description="Carboxylic ester hydrolase" evidence="5">
    <location>
        <begin position="23"/>
        <end position="284"/>
    </location>
</feature>
<feature type="domain" description="Carboxylesterase type B" evidence="6">
    <location>
        <begin position="24"/>
        <end position="221"/>
    </location>
</feature>
<name>A0A6H5G8U4_9HEMI</name>
<accession>A0A6H5G8U4</accession>
<dbReference type="InterPro" id="IPR019819">
    <property type="entry name" value="Carboxylesterase_B_CS"/>
</dbReference>
<dbReference type="PANTHER" id="PTHR11559">
    <property type="entry name" value="CARBOXYLESTERASE"/>
    <property type="match status" value="1"/>
</dbReference>
<keyword evidence="2" id="KW-0719">Serine esterase</keyword>
<dbReference type="SUPFAM" id="SSF53474">
    <property type="entry name" value="alpha/beta-Hydrolases"/>
    <property type="match status" value="1"/>
</dbReference>
<dbReference type="InterPro" id="IPR019826">
    <property type="entry name" value="Carboxylesterase_B_AS"/>
</dbReference>
<evidence type="ECO:0000313" key="8">
    <source>
        <dbReference type="Proteomes" id="UP000479000"/>
    </source>
</evidence>
<feature type="signal peptide" evidence="5">
    <location>
        <begin position="1"/>
        <end position="22"/>
    </location>
</feature>
<dbReference type="EMBL" id="CADCXU010007306">
    <property type="protein sequence ID" value="CAA9998704.1"/>
    <property type="molecule type" value="Genomic_DNA"/>
</dbReference>
<evidence type="ECO:0000256" key="5">
    <source>
        <dbReference type="RuleBase" id="RU361235"/>
    </source>
</evidence>
<dbReference type="OrthoDB" id="19653at2759"/>
<evidence type="ECO:0000256" key="2">
    <source>
        <dbReference type="ARBA" id="ARBA00022487"/>
    </source>
</evidence>
<dbReference type="GO" id="GO:0052689">
    <property type="term" value="F:carboxylic ester hydrolase activity"/>
    <property type="evidence" value="ECO:0007669"/>
    <property type="project" value="UniProtKB-KW"/>
</dbReference>
<evidence type="ECO:0000313" key="7">
    <source>
        <dbReference type="EMBL" id="CAA9998704.1"/>
    </source>
</evidence>
<keyword evidence="8" id="KW-1185">Reference proteome</keyword>
<evidence type="ECO:0000256" key="4">
    <source>
        <dbReference type="ARBA" id="ARBA00023180"/>
    </source>
</evidence>
<keyword evidence="4" id="KW-0325">Glycoprotein</keyword>
<comment type="similarity">
    <text evidence="1 5">Belongs to the type-B carboxylesterase/lipase family.</text>
</comment>
<dbReference type="Gene3D" id="3.40.50.1820">
    <property type="entry name" value="alpha/beta hydrolase"/>
    <property type="match status" value="1"/>
</dbReference>
<dbReference type="InterPro" id="IPR002018">
    <property type="entry name" value="CarbesteraseB"/>
</dbReference>
<dbReference type="PROSITE" id="PS00941">
    <property type="entry name" value="CARBOXYLESTERASE_B_2"/>
    <property type="match status" value="1"/>
</dbReference>
<evidence type="ECO:0000256" key="3">
    <source>
        <dbReference type="ARBA" id="ARBA00022801"/>
    </source>
</evidence>
<keyword evidence="5" id="KW-0732">Signal</keyword>
<proteinExistence type="inferred from homology"/>
<dbReference type="Pfam" id="PF00135">
    <property type="entry name" value="COesterase"/>
    <property type="match status" value="1"/>
</dbReference>
<protein>
    <recommendedName>
        <fullName evidence="5">Carboxylic ester hydrolase</fullName>
        <ecNumber evidence="5">3.1.1.-</ecNumber>
    </recommendedName>
</protein>
<keyword evidence="3 5" id="KW-0378">Hydrolase</keyword>
<dbReference type="InterPro" id="IPR029058">
    <property type="entry name" value="AB_hydrolase_fold"/>
</dbReference>
<gene>
    <name evidence="7" type="ORF">NTEN_LOCUS4987</name>
</gene>
<sequence>MEAKICTISTFFLAGFIILSHASEPEVTLKIGKLKGVVSRSYAGREFNAYLGIPFAKPPIGSLRFQDPVPLEPWSGTLDASKPGNMCLQMQDEGNEDCLYLNIYTPKIDSTDGKGLDVLVAIHGGGFQNGFSHMQEPDYLMDRDDLILVTFNYRLGILGFLSLGDEYLPGNYGLKDQVLALRWIKENIGSFGGDANKITLLGCSAGGASVHYHVLSPLSKGPVVEKAGNSKEPFILTEPEELIKAGKISNVPLLISHTDTDGMFLAAASVCLTSRLPVDRLSNY</sequence>
<evidence type="ECO:0000256" key="1">
    <source>
        <dbReference type="ARBA" id="ARBA00005964"/>
    </source>
</evidence>
<dbReference type="AlphaFoldDB" id="A0A6H5G8U4"/>
<dbReference type="InterPro" id="IPR050309">
    <property type="entry name" value="Type-B_Carboxylest/Lipase"/>
</dbReference>
<evidence type="ECO:0000259" key="6">
    <source>
        <dbReference type="Pfam" id="PF00135"/>
    </source>
</evidence>
<dbReference type="Proteomes" id="UP000479000">
    <property type="component" value="Unassembled WGS sequence"/>
</dbReference>
<dbReference type="EC" id="3.1.1.-" evidence="5"/>
<reference evidence="7 8" key="1">
    <citation type="submission" date="2020-02" db="EMBL/GenBank/DDBJ databases">
        <authorList>
            <person name="Ferguson B K."/>
        </authorList>
    </citation>
    <scope>NUCLEOTIDE SEQUENCE [LARGE SCALE GENOMIC DNA]</scope>
</reference>